<dbReference type="InterPro" id="IPR006068">
    <property type="entry name" value="ATPase_P-typ_cation-transptr_C"/>
</dbReference>
<evidence type="ECO:0000256" key="3">
    <source>
        <dbReference type="ARBA" id="ARBA00022475"/>
    </source>
</evidence>
<evidence type="ECO:0000256" key="4">
    <source>
        <dbReference type="ARBA" id="ARBA00022553"/>
    </source>
</evidence>
<dbReference type="FunFam" id="3.40.50.1000:FF:000028">
    <property type="entry name" value="Calcium-transporting P-type ATPase, putative"/>
    <property type="match status" value="1"/>
</dbReference>
<dbReference type="InterPro" id="IPR001757">
    <property type="entry name" value="P_typ_ATPase"/>
</dbReference>
<name>A0A1M4YJH3_9FIRM</name>
<dbReference type="Pfam" id="PF13246">
    <property type="entry name" value="Cation_ATPase"/>
    <property type="match status" value="1"/>
</dbReference>
<feature type="transmembrane region" description="Helical" evidence="12">
    <location>
        <begin position="727"/>
        <end position="745"/>
    </location>
</feature>
<keyword evidence="15" id="KW-1185">Reference proteome</keyword>
<comment type="similarity">
    <text evidence="2">Belongs to the cation transport ATPase (P-type) (TC 3.A.3) family. Type IIA subfamily.</text>
</comment>
<evidence type="ECO:0000256" key="11">
    <source>
        <dbReference type="ARBA" id="ARBA00023136"/>
    </source>
</evidence>
<evidence type="ECO:0000256" key="10">
    <source>
        <dbReference type="ARBA" id="ARBA00022989"/>
    </source>
</evidence>
<feature type="transmembrane region" description="Helical" evidence="12">
    <location>
        <begin position="697"/>
        <end position="721"/>
    </location>
</feature>
<reference evidence="14 15" key="1">
    <citation type="submission" date="2016-11" db="EMBL/GenBank/DDBJ databases">
        <authorList>
            <person name="Jaros S."/>
            <person name="Januszkiewicz K."/>
            <person name="Wedrychowicz H."/>
        </authorList>
    </citation>
    <scope>NUCLEOTIDE SEQUENCE [LARGE SCALE GENOMIC DNA]</scope>
    <source>
        <strain evidence="14 15">DSM 14828</strain>
    </source>
</reference>
<dbReference type="PRINTS" id="PR00120">
    <property type="entry name" value="HATPASE"/>
</dbReference>
<evidence type="ECO:0000313" key="15">
    <source>
        <dbReference type="Proteomes" id="UP000184251"/>
    </source>
</evidence>
<dbReference type="InterPro" id="IPR023214">
    <property type="entry name" value="HAD_sf"/>
</dbReference>
<evidence type="ECO:0000313" key="14">
    <source>
        <dbReference type="EMBL" id="SHF06014.1"/>
    </source>
</evidence>
<evidence type="ECO:0000256" key="12">
    <source>
        <dbReference type="SAM" id="Phobius"/>
    </source>
</evidence>
<feature type="transmembrane region" description="Helical" evidence="12">
    <location>
        <begin position="91"/>
        <end position="107"/>
    </location>
</feature>
<dbReference type="InterPro" id="IPR059000">
    <property type="entry name" value="ATPase_P-type_domA"/>
</dbReference>
<evidence type="ECO:0000256" key="8">
    <source>
        <dbReference type="ARBA" id="ARBA00022842"/>
    </source>
</evidence>
<dbReference type="Gene3D" id="2.70.150.10">
    <property type="entry name" value="Calcium-transporting ATPase, cytoplasmic transduction domain A"/>
    <property type="match status" value="1"/>
</dbReference>
<feature type="transmembrane region" description="Helical" evidence="12">
    <location>
        <begin position="800"/>
        <end position="818"/>
    </location>
</feature>
<comment type="subcellular location">
    <subcellularLocation>
        <location evidence="1">Cell membrane</location>
        <topology evidence="1">Multi-pass membrane protein</topology>
    </subcellularLocation>
</comment>
<keyword evidence="7" id="KW-0067">ATP-binding</keyword>
<dbReference type="Proteomes" id="UP000184251">
    <property type="component" value="Unassembled WGS sequence"/>
</dbReference>
<feature type="transmembrane region" description="Helical" evidence="12">
    <location>
        <begin position="63"/>
        <end position="85"/>
    </location>
</feature>
<dbReference type="Pfam" id="PF00690">
    <property type="entry name" value="Cation_ATPase_N"/>
    <property type="match status" value="1"/>
</dbReference>
<feature type="transmembrane region" description="Helical" evidence="12">
    <location>
        <begin position="869"/>
        <end position="888"/>
    </location>
</feature>
<dbReference type="SUPFAM" id="SSF81665">
    <property type="entry name" value="Calcium ATPase, transmembrane domain M"/>
    <property type="match status" value="1"/>
</dbReference>
<evidence type="ECO:0000259" key="13">
    <source>
        <dbReference type="SMART" id="SM00831"/>
    </source>
</evidence>
<dbReference type="SFLD" id="SFLDG00002">
    <property type="entry name" value="C1.7:_P-type_atpase_like"/>
    <property type="match status" value="1"/>
</dbReference>
<dbReference type="InterPro" id="IPR004014">
    <property type="entry name" value="ATPase_P-typ_cation-transptr_N"/>
</dbReference>
<gene>
    <name evidence="14" type="ORF">SAMN02746064_01784</name>
</gene>
<organism evidence="14 15">
    <name type="scientific">Alkalibacter saccharofermentans DSM 14828</name>
    <dbReference type="NCBI Taxonomy" id="1120975"/>
    <lineage>
        <taxon>Bacteria</taxon>
        <taxon>Bacillati</taxon>
        <taxon>Bacillota</taxon>
        <taxon>Clostridia</taxon>
        <taxon>Eubacteriales</taxon>
        <taxon>Eubacteriaceae</taxon>
        <taxon>Alkalibacter</taxon>
    </lineage>
</organism>
<dbReference type="InterPro" id="IPR023299">
    <property type="entry name" value="ATPase_P-typ_cyto_dom_N"/>
</dbReference>
<feature type="transmembrane region" description="Helical" evidence="12">
    <location>
        <begin position="255"/>
        <end position="274"/>
    </location>
</feature>
<dbReference type="PANTHER" id="PTHR43294">
    <property type="entry name" value="SODIUM/POTASSIUM-TRANSPORTING ATPASE SUBUNIT ALPHA"/>
    <property type="match status" value="1"/>
</dbReference>
<evidence type="ECO:0000256" key="6">
    <source>
        <dbReference type="ARBA" id="ARBA00022741"/>
    </source>
</evidence>
<keyword evidence="11 12" id="KW-0472">Membrane</keyword>
<dbReference type="NCBIfam" id="TIGR01494">
    <property type="entry name" value="ATPase_P-type"/>
    <property type="match status" value="2"/>
</dbReference>
<accession>A0A1M4YJH3</accession>
<dbReference type="InterPro" id="IPR044492">
    <property type="entry name" value="P_typ_ATPase_HD_dom"/>
</dbReference>
<protein>
    <submittedName>
        <fullName evidence="14">Plasma-membrane calcium-translocating P-type ATPase/potassium and/or sodium efflux P-type ATPase,TIGR01523</fullName>
    </submittedName>
</protein>
<dbReference type="STRING" id="1120975.SAMN02746064_01784"/>
<proteinExistence type="inferred from homology"/>
<evidence type="ECO:0000256" key="7">
    <source>
        <dbReference type="ARBA" id="ARBA00022840"/>
    </source>
</evidence>
<dbReference type="InterPro" id="IPR036412">
    <property type="entry name" value="HAD-like_sf"/>
</dbReference>
<dbReference type="CDD" id="cd02080">
    <property type="entry name" value="P-type_ATPase_cation"/>
    <property type="match status" value="1"/>
</dbReference>
<evidence type="ECO:0000256" key="5">
    <source>
        <dbReference type="ARBA" id="ARBA00022692"/>
    </source>
</evidence>
<feature type="transmembrane region" description="Helical" evidence="12">
    <location>
        <begin position="765"/>
        <end position="788"/>
    </location>
</feature>
<dbReference type="SFLD" id="SFLDF00027">
    <property type="entry name" value="p-type_atpase"/>
    <property type="match status" value="1"/>
</dbReference>
<dbReference type="SUPFAM" id="SSF81653">
    <property type="entry name" value="Calcium ATPase, transduction domain A"/>
    <property type="match status" value="1"/>
</dbReference>
<dbReference type="InterPro" id="IPR008250">
    <property type="entry name" value="ATPase_P-typ_transduc_dom_A_sf"/>
</dbReference>
<dbReference type="GO" id="GO:0016887">
    <property type="term" value="F:ATP hydrolysis activity"/>
    <property type="evidence" value="ECO:0007669"/>
    <property type="project" value="InterPro"/>
</dbReference>
<dbReference type="OrthoDB" id="9760364at2"/>
<feature type="transmembrane region" description="Helical" evidence="12">
    <location>
        <begin position="286"/>
        <end position="310"/>
    </location>
</feature>
<dbReference type="SFLD" id="SFLDS00003">
    <property type="entry name" value="Haloacid_Dehalogenase"/>
    <property type="match status" value="1"/>
</dbReference>
<dbReference type="PROSITE" id="PS00154">
    <property type="entry name" value="ATPASE_E1_E2"/>
    <property type="match status" value="1"/>
</dbReference>
<dbReference type="PANTHER" id="PTHR43294:SF21">
    <property type="entry name" value="CATION TRANSPORTING ATPASE"/>
    <property type="match status" value="1"/>
</dbReference>
<dbReference type="SUPFAM" id="SSF56784">
    <property type="entry name" value="HAD-like"/>
    <property type="match status" value="1"/>
</dbReference>
<dbReference type="SMART" id="SM00831">
    <property type="entry name" value="Cation_ATPase_N"/>
    <property type="match status" value="1"/>
</dbReference>
<feature type="domain" description="Cation-transporting P-type ATPase N-terminal" evidence="13">
    <location>
        <begin position="14"/>
        <end position="87"/>
    </location>
</feature>
<keyword evidence="9" id="KW-1278">Translocase</keyword>
<keyword evidence="8" id="KW-0460">Magnesium</keyword>
<sequence>MGRDEPANNENQVFWESLSVEEVLSKLDTDLEGLTDNEAKARLEKYGLNKLPEKKGPSAIKRFLMQFNNALIYVLLAAAILTAVLGHWIDTWVIIGVVIINALIGYIQEDKAQKALDGIKHMLSLKASILRAGSRQTIPAEEIVPGEIVILSPGDKIPADLRLTEITANFRVEEASLTGESEAVKKSIDPVSEGTVLAERKSMVYTGTTVRAGSAKGVASATGTDTELGKINKMLSETETMATPLIRKINKFGKYLSIFIIIFSLALFAFGYFLRDFTIAEISLAVIGLAVSAIPEGLPAILTITLAIGVQRMAARDAIIRRLPSVETLGSVTVICSDKTGTLTKNEMTATTIYTMAGEYTVKGSGYSPEGSIIREGSPVDLSTDTILEKLIQSAYLCNDSQLKQDESGNWDVKGTPTEGALMALSKKSGKLDFETKRLALIPFDSEYKYMSTLNVVEGKSFIFVNGAPDQLLSMCLQQLGKSGPEDLKKDLWQEHIENGASKGLRMLGCAYKEVGGEKTDLTHSDLEEGLILIGVTGVMDPPRPEAIEAIRLSQNAGIRIKMITGDHILTAKMIGKKMGIDAHDKVISGSELEDMSDTELRQAVKDCDIFARTSPEHKLRIVDALQKNGEICAMTGDGVNDAPALKKADIGIAMGIKGTEVTKDSAAMVLADDNFASIVAAVEEGRTIYDNIRKTLLFILPTNGAEAFVVLSAIILGQTLPISPVQILWVNMVTAVSLGLALAFEPTESNTMKKPPRDPEEGILGTYFIFRILFVSLIIGGFTLYAFKSEIGNGTSLETAQTIAVNTLVFGEIFYLFNCRKINETSFSNKFFNNKVALGAALIVVIAQVGFTYLPFLNIWFGTSGVNLSDWILPVICGFGVLVAVELEKSITKKLGRKA</sequence>
<dbReference type="GO" id="GO:0005886">
    <property type="term" value="C:plasma membrane"/>
    <property type="evidence" value="ECO:0007669"/>
    <property type="project" value="UniProtKB-SubCell"/>
</dbReference>
<evidence type="ECO:0000256" key="2">
    <source>
        <dbReference type="ARBA" id="ARBA00005675"/>
    </source>
</evidence>
<feature type="transmembrane region" description="Helical" evidence="12">
    <location>
        <begin position="838"/>
        <end position="857"/>
    </location>
</feature>
<keyword evidence="4" id="KW-0597">Phosphoprotein</keyword>
<dbReference type="Gene3D" id="3.40.1110.10">
    <property type="entry name" value="Calcium-transporting ATPase, cytoplasmic domain N"/>
    <property type="match status" value="1"/>
</dbReference>
<dbReference type="GO" id="GO:0005524">
    <property type="term" value="F:ATP binding"/>
    <property type="evidence" value="ECO:0007669"/>
    <property type="project" value="UniProtKB-KW"/>
</dbReference>
<dbReference type="PRINTS" id="PR00119">
    <property type="entry name" value="CATATPASE"/>
</dbReference>
<dbReference type="FunFam" id="2.70.150.10:FF:000160">
    <property type="entry name" value="Sarcoplasmic/endoplasmic reticulum calcium ATPase 1"/>
    <property type="match status" value="1"/>
</dbReference>
<dbReference type="RefSeq" id="WP_073271185.1">
    <property type="nucleotide sequence ID" value="NZ_FQTU01000013.1"/>
</dbReference>
<keyword evidence="3" id="KW-1003">Cell membrane</keyword>
<keyword evidence="5 12" id="KW-0812">Transmembrane</keyword>
<dbReference type="SUPFAM" id="SSF81660">
    <property type="entry name" value="Metal cation-transporting ATPase, ATP-binding domain N"/>
    <property type="match status" value="1"/>
</dbReference>
<dbReference type="Pfam" id="PF00689">
    <property type="entry name" value="Cation_ATPase_C"/>
    <property type="match status" value="1"/>
</dbReference>
<dbReference type="Pfam" id="PF00122">
    <property type="entry name" value="E1-E2_ATPase"/>
    <property type="match status" value="1"/>
</dbReference>
<evidence type="ECO:0000256" key="9">
    <source>
        <dbReference type="ARBA" id="ARBA00022967"/>
    </source>
</evidence>
<dbReference type="InterPro" id="IPR023298">
    <property type="entry name" value="ATPase_P-typ_TM_dom_sf"/>
</dbReference>
<dbReference type="EMBL" id="FQTU01000013">
    <property type="protein sequence ID" value="SHF06014.1"/>
    <property type="molecule type" value="Genomic_DNA"/>
</dbReference>
<dbReference type="Gene3D" id="1.20.1110.10">
    <property type="entry name" value="Calcium-transporting ATPase, transmembrane domain"/>
    <property type="match status" value="1"/>
</dbReference>
<keyword evidence="6" id="KW-0547">Nucleotide-binding</keyword>
<dbReference type="AlphaFoldDB" id="A0A1M4YJH3"/>
<evidence type="ECO:0000256" key="1">
    <source>
        <dbReference type="ARBA" id="ARBA00004651"/>
    </source>
</evidence>
<dbReference type="InterPro" id="IPR050510">
    <property type="entry name" value="Cation_transp_ATPase_P-type"/>
</dbReference>
<dbReference type="Gene3D" id="3.40.50.1000">
    <property type="entry name" value="HAD superfamily/HAD-like"/>
    <property type="match status" value="1"/>
</dbReference>
<dbReference type="InterPro" id="IPR018303">
    <property type="entry name" value="ATPase_P-typ_P_site"/>
</dbReference>
<keyword evidence="10 12" id="KW-1133">Transmembrane helix</keyword>